<dbReference type="AlphaFoldDB" id="A0A0F9RXP3"/>
<accession>A0A0F9RXP3</accession>
<feature type="non-terminal residue" evidence="2">
    <location>
        <position position="144"/>
    </location>
</feature>
<sequence>MSTENDETINVPNSDDQHNDCIEPPTDEPKTLEERIALLEEVVLMQSHCIGDLRGVVGILAFPIQTDEQYAVQIAAGAAAQVTATRWSAAVLEALEGVPSSDRIRAIDATSKRDAAESMKNLEGLINLVKAQSPPEVADVVDQS</sequence>
<proteinExistence type="predicted"/>
<reference evidence="2" key="1">
    <citation type="journal article" date="2015" name="Nature">
        <title>Complex archaea that bridge the gap between prokaryotes and eukaryotes.</title>
        <authorList>
            <person name="Spang A."/>
            <person name="Saw J.H."/>
            <person name="Jorgensen S.L."/>
            <person name="Zaremba-Niedzwiedzka K."/>
            <person name="Martijn J."/>
            <person name="Lind A.E."/>
            <person name="van Eijk R."/>
            <person name="Schleper C."/>
            <person name="Guy L."/>
            <person name="Ettema T.J."/>
        </authorList>
    </citation>
    <scope>NUCLEOTIDE SEQUENCE</scope>
</reference>
<name>A0A0F9RXP3_9ZZZZ</name>
<evidence type="ECO:0000313" key="2">
    <source>
        <dbReference type="EMBL" id="KKN21943.1"/>
    </source>
</evidence>
<organism evidence="2">
    <name type="scientific">marine sediment metagenome</name>
    <dbReference type="NCBI Taxonomy" id="412755"/>
    <lineage>
        <taxon>unclassified sequences</taxon>
        <taxon>metagenomes</taxon>
        <taxon>ecological metagenomes</taxon>
    </lineage>
</organism>
<dbReference type="EMBL" id="LAZR01003105">
    <property type="protein sequence ID" value="KKN21943.1"/>
    <property type="molecule type" value="Genomic_DNA"/>
</dbReference>
<evidence type="ECO:0000256" key="1">
    <source>
        <dbReference type="SAM" id="MobiDB-lite"/>
    </source>
</evidence>
<protein>
    <submittedName>
        <fullName evidence="2">Uncharacterized protein</fullName>
    </submittedName>
</protein>
<comment type="caution">
    <text evidence="2">The sequence shown here is derived from an EMBL/GenBank/DDBJ whole genome shotgun (WGS) entry which is preliminary data.</text>
</comment>
<feature type="region of interest" description="Disordered" evidence="1">
    <location>
        <begin position="1"/>
        <end position="28"/>
    </location>
</feature>
<feature type="compositionally biased region" description="Basic and acidic residues" evidence="1">
    <location>
        <begin position="15"/>
        <end position="28"/>
    </location>
</feature>
<gene>
    <name evidence="2" type="ORF">LCGC14_0920080</name>
</gene>